<proteinExistence type="predicted"/>
<evidence type="ECO:0000313" key="1">
    <source>
        <dbReference type="EMBL" id="PWN07699.1"/>
    </source>
</evidence>
<gene>
    <name evidence="1" type="ORF">DDZ15_01355</name>
</gene>
<keyword evidence="2" id="KW-1185">Reference proteome</keyword>
<organism evidence="1 2">
    <name type="scientific">Rhodohalobacter mucosus</name>
    <dbReference type="NCBI Taxonomy" id="2079485"/>
    <lineage>
        <taxon>Bacteria</taxon>
        <taxon>Pseudomonadati</taxon>
        <taxon>Balneolota</taxon>
        <taxon>Balneolia</taxon>
        <taxon>Balneolales</taxon>
        <taxon>Balneolaceae</taxon>
        <taxon>Rhodohalobacter</taxon>
    </lineage>
</organism>
<dbReference type="Proteomes" id="UP000245533">
    <property type="component" value="Unassembled WGS sequence"/>
</dbReference>
<dbReference type="AlphaFoldDB" id="A0A316TWD8"/>
<accession>A0A316TWD8</accession>
<evidence type="ECO:0000313" key="2">
    <source>
        <dbReference type="Proteomes" id="UP000245533"/>
    </source>
</evidence>
<reference evidence="1 2" key="1">
    <citation type="submission" date="2018-05" db="EMBL/GenBank/DDBJ databases">
        <title>Rhodohalobacter halophilus gen. nov., sp. nov., a moderately halophilic member of the family Balneolaceae.</title>
        <authorList>
            <person name="Liu Z.-W."/>
        </authorList>
    </citation>
    <scope>NUCLEOTIDE SEQUENCE [LARGE SCALE GENOMIC DNA]</scope>
    <source>
        <strain evidence="1 2">8A47</strain>
    </source>
</reference>
<comment type="caution">
    <text evidence="1">The sequence shown here is derived from an EMBL/GenBank/DDBJ whole genome shotgun (WGS) entry which is preliminary data.</text>
</comment>
<dbReference type="EMBL" id="QGGB01000002">
    <property type="protein sequence ID" value="PWN07699.1"/>
    <property type="molecule type" value="Genomic_DNA"/>
</dbReference>
<sequence>MQGTKSVAPGKIYLLMIQIVSGFEPDFSGQKRCGSMDYSGRAGKLTFRKLTENTTIASNKRYGHLKKWSYGPEASEEPAKHCFATSKPLHSMSASIFSTNSTTLQGQTLCEATALGLSIRVAIFRVELRPRSLGGTREALLRNIKAIA</sequence>
<protein>
    <submittedName>
        <fullName evidence="1">Uncharacterized protein</fullName>
    </submittedName>
</protein>
<name>A0A316TWD8_9BACT</name>